<name>A0A0D7B3B8_9AGAR</name>
<gene>
    <name evidence="4" type="ORF">CYLTODRAFT_424661</name>
</gene>
<keyword evidence="5" id="KW-1185">Reference proteome</keyword>
<evidence type="ECO:0000313" key="5">
    <source>
        <dbReference type="Proteomes" id="UP000054007"/>
    </source>
</evidence>
<organism evidence="4 5">
    <name type="scientific">Cylindrobasidium torrendii FP15055 ss-10</name>
    <dbReference type="NCBI Taxonomy" id="1314674"/>
    <lineage>
        <taxon>Eukaryota</taxon>
        <taxon>Fungi</taxon>
        <taxon>Dikarya</taxon>
        <taxon>Basidiomycota</taxon>
        <taxon>Agaricomycotina</taxon>
        <taxon>Agaricomycetes</taxon>
        <taxon>Agaricomycetidae</taxon>
        <taxon>Agaricales</taxon>
        <taxon>Marasmiineae</taxon>
        <taxon>Physalacriaceae</taxon>
        <taxon>Cylindrobasidium</taxon>
    </lineage>
</organism>
<evidence type="ECO:0000256" key="2">
    <source>
        <dbReference type="SAM" id="MobiDB-lite"/>
    </source>
</evidence>
<dbReference type="PANTHER" id="PTHR10739:SF13">
    <property type="entry name" value="CHOLINE-PHOSPHATE CYTIDYLYLTRANSFERASE"/>
    <property type="match status" value="1"/>
</dbReference>
<dbReference type="GO" id="GO:0004105">
    <property type="term" value="F:choline-phosphate cytidylyltransferase activity"/>
    <property type="evidence" value="ECO:0007669"/>
    <property type="project" value="UniProtKB-EC"/>
</dbReference>
<dbReference type="GO" id="GO:0031210">
    <property type="term" value="F:phosphatidylcholine binding"/>
    <property type="evidence" value="ECO:0007669"/>
    <property type="project" value="TreeGrafter"/>
</dbReference>
<protein>
    <recommendedName>
        <fullName evidence="1">choline-phosphate cytidylyltransferase</fullName>
        <ecNumber evidence="1">2.7.7.15</ecNumber>
    </recommendedName>
</protein>
<dbReference type="EMBL" id="KN880605">
    <property type="protein sequence ID" value="KIY65088.1"/>
    <property type="molecule type" value="Genomic_DNA"/>
</dbReference>
<dbReference type="InterPro" id="IPR045049">
    <property type="entry name" value="Pcy1-like"/>
</dbReference>
<proteinExistence type="predicted"/>
<dbReference type="Gene3D" id="3.40.50.620">
    <property type="entry name" value="HUPs"/>
    <property type="match status" value="1"/>
</dbReference>
<dbReference type="InterPro" id="IPR004821">
    <property type="entry name" value="Cyt_trans-like"/>
</dbReference>
<dbReference type="Pfam" id="PF01467">
    <property type="entry name" value="CTP_transf_like"/>
    <property type="match status" value="1"/>
</dbReference>
<evidence type="ECO:0000256" key="1">
    <source>
        <dbReference type="ARBA" id="ARBA00026101"/>
    </source>
</evidence>
<dbReference type="PANTHER" id="PTHR10739">
    <property type="entry name" value="CYTIDYLYLTRANSFERASE"/>
    <property type="match status" value="1"/>
</dbReference>
<feature type="compositionally biased region" description="Acidic residues" evidence="2">
    <location>
        <begin position="299"/>
        <end position="310"/>
    </location>
</feature>
<reference evidence="4 5" key="1">
    <citation type="journal article" date="2015" name="Fungal Genet. Biol.">
        <title>Evolution of novel wood decay mechanisms in Agaricales revealed by the genome sequences of Fistulina hepatica and Cylindrobasidium torrendii.</title>
        <authorList>
            <person name="Floudas D."/>
            <person name="Held B.W."/>
            <person name="Riley R."/>
            <person name="Nagy L.G."/>
            <person name="Koehler G."/>
            <person name="Ransdell A.S."/>
            <person name="Younus H."/>
            <person name="Chow J."/>
            <person name="Chiniquy J."/>
            <person name="Lipzen A."/>
            <person name="Tritt A."/>
            <person name="Sun H."/>
            <person name="Haridas S."/>
            <person name="LaButti K."/>
            <person name="Ohm R.A."/>
            <person name="Kues U."/>
            <person name="Blanchette R.A."/>
            <person name="Grigoriev I.V."/>
            <person name="Minto R.E."/>
            <person name="Hibbett D.S."/>
        </authorList>
    </citation>
    <scope>NUCLEOTIDE SEQUENCE [LARGE SCALE GENOMIC DNA]</scope>
    <source>
        <strain evidence="4 5">FP15055 ss-10</strain>
    </source>
</reference>
<dbReference type="Proteomes" id="UP000054007">
    <property type="component" value="Unassembled WGS sequence"/>
</dbReference>
<evidence type="ECO:0000259" key="3">
    <source>
        <dbReference type="Pfam" id="PF01467"/>
    </source>
</evidence>
<sequence length="310" mass="34008">MDAASVMSDDDYDVISSAGLESSMADLNMFPRPPSEPQPQPDARAKWLTASLEAEDIQQYTRTMLEASGGGTTASGSRRQSFAEQRTRRVYVDGVFDVFSVGDALQLRQAKLAFPAVHLIVGVFDDTQCRQHGVAPAFPQIERCEVLRHCRWVDEVITDAPWRIDDAFLSRRRIDYVAFDEGATVDPKYDLVRVKGFDDIKRSGKVIVTRKTNGLTNPQLSPTSLHAHVQHVRFTSTTPTPAQTKAPRGVVDDLEDTNSPPQPLPLPLAPAAAPTITSQPAIAPPPPQTVSAPNTADKDYDDEPPADFFL</sequence>
<dbReference type="EC" id="2.7.7.15" evidence="1"/>
<feature type="region of interest" description="Disordered" evidence="2">
    <location>
        <begin position="236"/>
        <end position="310"/>
    </location>
</feature>
<accession>A0A0D7B3B8</accession>
<dbReference type="SUPFAM" id="SSF52374">
    <property type="entry name" value="Nucleotidylyl transferase"/>
    <property type="match status" value="1"/>
</dbReference>
<feature type="domain" description="Cytidyltransferase-like" evidence="3">
    <location>
        <begin position="91"/>
        <end position="208"/>
    </location>
</feature>
<dbReference type="AlphaFoldDB" id="A0A0D7B3B8"/>
<evidence type="ECO:0000313" key="4">
    <source>
        <dbReference type="EMBL" id="KIY65088.1"/>
    </source>
</evidence>
<dbReference type="STRING" id="1314674.A0A0D7B3B8"/>
<dbReference type="InterPro" id="IPR014729">
    <property type="entry name" value="Rossmann-like_a/b/a_fold"/>
</dbReference>
<dbReference type="OrthoDB" id="17102at2759"/>
<dbReference type="NCBIfam" id="TIGR00125">
    <property type="entry name" value="cyt_tran_rel"/>
    <property type="match status" value="1"/>
</dbReference>
<dbReference type="GO" id="GO:0005635">
    <property type="term" value="C:nuclear envelope"/>
    <property type="evidence" value="ECO:0007669"/>
    <property type="project" value="TreeGrafter"/>
</dbReference>